<organism evidence="1">
    <name type="scientific">Tanacetum cinerariifolium</name>
    <name type="common">Dalmatian daisy</name>
    <name type="synonym">Chrysanthemum cinerariifolium</name>
    <dbReference type="NCBI Taxonomy" id="118510"/>
    <lineage>
        <taxon>Eukaryota</taxon>
        <taxon>Viridiplantae</taxon>
        <taxon>Streptophyta</taxon>
        <taxon>Embryophyta</taxon>
        <taxon>Tracheophyta</taxon>
        <taxon>Spermatophyta</taxon>
        <taxon>Magnoliopsida</taxon>
        <taxon>eudicotyledons</taxon>
        <taxon>Gunneridae</taxon>
        <taxon>Pentapetalae</taxon>
        <taxon>asterids</taxon>
        <taxon>campanulids</taxon>
        <taxon>Asterales</taxon>
        <taxon>Asteraceae</taxon>
        <taxon>Asteroideae</taxon>
        <taxon>Anthemideae</taxon>
        <taxon>Anthemidinae</taxon>
        <taxon>Tanacetum</taxon>
    </lineage>
</organism>
<dbReference type="EMBL" id="BKCJ010375626">
    <property type="protein sequence ID" value="GFA14351.1"/>
    <property type="molecule type" value="Genomic_DNA"/>
</dbReference>
<reference evidence="1" key="1">
    <citation type="journal article" date="2019" name="Sci. Rep.">
        <title>Draft genome of Tanacetum cinerariifolium, the natural source of mosquito coil.</title>
        <authorList>
            <person name="Yamashiro T."/>
            <person name="Shiraishi A."/>
            <person name="Satake H."/>
            <person name="Nakayama K."/>
        </authorList>
    </citation>
    <scope>NUCLEOTIDE SEQUENCE</scope>
</reference>
<name>A0A699J6X5_TANCI</name>
<protein>
    <submittedName>
        <fullName evidence="1">Uncharacterized protein</fullName>
    </submittedName>
</protein>
<feature type="non-terminal residue" evidence="1">
    <location>
        <position position="1"/>
    </location>
</feature>
<accession>A0A699J6X5</accession>
<comment type="caution">
    <text evidence="1">The sequence shown here is derived from an EMBL/GenBank/DDBJ whole genome shotgun (WGS) entry which is preliminary data.</text>
</comment>
<dbReference type="AlphaFoldDB" id="A0A699J6X5"/>
<proteinExistence type="predicted"/>
<sequence>VVVPTGRYVVPTGRVVVPTGRYVVPTGRVVVPTGRYVVPTGRVVVPTGRYVVPTGRVGVSTGRLLALILWNDRYFTYILQSPPKGGRSRIAEVLIVGYEHVVMNCGLAGNRVSSMSKALLIPKYQDYQTQHVLIIGTSQSRQHDKSEPVSYYLTD</sequence>
<gene>
    <name evidence="1" type="ORF">Tci_586323</name>
</gene>
<evidence type="ECO:0000313" key="1">
    <source>
        <dbReference type="EMBL" id="GFA14351.1"/>
    </source>
</evidence>